<evidence type="ECO:0000256" key="2">
    <source>
        <dbReference type="ARBA" id="ARBA00022704"/>
    </source>
</evidence>
<evidence type="ECO:0000256" key="1">
    <source>
        <dbReference type="ARBA" id="ARBA00022690"/>
    </source>
</evidence>
<comment type="caution">
    <text evidence="6">The sequence shown here is derived from an EMBL/GenBank/DDBJ whole genome shotgun (WGS) entry which is preliminary data.</text>
</comment>
<accession>A0A3N0AW74</accession>
<dbReference type="Gene3D" id="2.60.40.2020">
    <property type="match status" value="1"/>
</dbReference>
<evidence type="ECO:0000256" key="3">
    <source>
        <dbReference type="SAM" id="MobiDB-lite"/>
    </source>
</evidence>
<gene>
    <name evidence="6" type="ORF">DMP08_11680</name>
</gene>
<dbReference type="PROSITE" id="PS51257">
    <property type="entry name" value="PROKAR_LIPOPROTEIN"/>
    <property type="match status" value="1"/>
</dbReference>
<dbReference type="SUPFAM" id="SSF141066">
    <property type="entry name" value="ICP-like"/>
    <property type="match status" value="1"/>
</dbReference>
<feature type="region of interest" description="Disordered" evidence="3">
    <location>
        <begin position="34"/>
        <end position="54"/>
    </location>
</feature>
<proteinExistence type="predicted"/>
<dbReference type="InterPro" id="IPR036331">
    <property type="entry name" value="Chagasin-like_sf"/>
</dbReference>
<dbReference type="Pfam" id="PF09394">
    <property type="entry name" value="Inhibitor_I42"/>
    <property type="match status" value="1"/>
</dbReference>
<evidence type="ECO:0000313" key="6">
    <source>
        <dbReference type="EMBL" id="RNL38596.1"/>
    </source>
</evidence>
<reference evidence="7" key="1">
    <citation type="submission" date="2018-05" db="EMBL/GenBank/DDBJ databases">
        <title>Genome Sequencing of selected type strains of the family Eggerthellaceae.</title>
        <authorList>
            <person name="Danylec N."/>
            <person name="Stoll D.A."/>
            <person name="Doetsch A."/>
            <person name="Huch M."/>
        </authorList>
    </citation>
    <scope>NUCLEOTIDE SEQUENCE [LARGE SCALE GENOMIC DNA]</scope>
    <source>
        <strain evidence="7">DSM 16106</strain>
    </source>
</reference>
<evidence type="ECO:0000256" key="4">
    <source>
        <dbReference type="SAM" id="SignalP"/>
    </source>
</evidence>
<keyword evidence="2" id="KW-0789">Thiol protease inhibitor</keyword>
<keyword evidence="7" id="KW-1185">Reference proteome</keyword>
<evidence type="ECO:0000313" key="7">
    <source>
        <dbReference type="Proteomes" id="UP000278632"/>
    </source>
</evidence>
<dbReference type="OrthoDB" id="3177858at2"/>
<keyword evidence="4" id="KW-0732">Signal</keyword>
<sequence length="184" mass="18753">MTKIAKFSMVGSAVALLLASLIAMAGCSSDTNAATSSDNAAATNNSAASGSAANQMGDGNSLAEGTVLKVPNGWIAYSDGDMLVLLDSNADAQYQWTSDVSGDSVLKDTDADLPSSTYYDQNANDVIGSAGMHVFGFMADQQNNGESTITLKLANTTDSADVNTTIVVKATVESGAFSAVSVQQ</sequence>
<dbReference type="InterPro" id="IPR018990">
    <property type="entry name" value="Prot_inh_I42_chagasin"/>
</dbReference>
<dbReference type="AlphaFoldDB" id="A0A3N0AW74"/>
<keyword evidence="1" id="KW-0646">Protease inhibitor</keyword>
<organism evidence="6 7">
    <name type="scientific">Paraeggerthella hongkongensis</name>
    <dbReference type="NCBI Taxonomy" id="230658"/>
    <lineage>
        <taxon>Bacteria</taxon>
        <taxon>Bacillati</taxon>
        <taxon>Actinomycetota</taxon>
        <taxon>Coriobacteriia</taxon>
        <taxon>Eggerthellales</taxon>
        <taxon>Eggerthellaceae</taxon>
        <taxon>Paraeggerthella</taxon>
    </lineage>
</organism>
<feature type="chain" id="PRO_5038742598" description="Proteinase inhibitor I42 chagasin domain-containing protein" evidence="4">
    <location>
        <begin position="26"/>
        <end position="184"/>
    </location>
</feature>
<feature type="signal peptide" evidence="4">
    <location>
        <begin position="1"/>
        <end position="25"/>
    </location>
</feature>
<dbReference type="RefSeq" id="WP_123193055.1">
    <property type="nucleotide sequence ID" value="NZ_QICD01000037.1"/>
</dbReference>
<dbReference type="GO" id="GO:0004869">
    <property type="term" value="F:cysteine-type endopeptidase inhibitor activity"/>
    <property type="evidence" value="ECO:0007669"/>
    <property type="project" value="UniProtKB-KW"/>
</dbReference>
<evidence type="ECO:0000259" key="5">
    <source>
        <dbReference type="Pfam" id="PF09394"/>
    </source>
</evidence>
<protein>
    <recommendedName>
        <fullName evidence="5">Proteinase inhibitor I42 chagasin domain-containing protein</fullName>
    </recommendedName>
</protein>
<dbReference type="Proteomes" id="UP000278632">
    <property type="component" value="Unassembled WGS sequence"/>
</dbReference>
<dbReference type="EMBL" id="QICD01000037">
    <property type="protein sequence ID" value="RNL38596.1"/>
    <property type="molecule type" value="Genomic_DNA"/>
</dbReference>
<name>A0A3N0AW74_9ACTN</name>
<feature type="domain" description="Proteinase inhibitor I42 chagasin" evidence="5">
    <location>
        <begin position="82"/>
        <end position="163"/>
    </location>
</feature>